<dbReference type="InterPro" id="IPR011335">
    <property type="entry name" value="Restrct_endonuc-II-like"/>
</dbReference>
<keyword evidence="5" id="KW-1185">Reference proteome</keyword>
<dbReference type="PANTHER" id="PTHR34039">
    <property type="entry name" value="UPF0102 PROTEIN YRAN"/>
    <property type="match status" value="1"/>
</dbReference>
<dbReference type="NCBIfam" id="TIGR00252">
    <property type="entry name" value="YraN family protein"/>
    <property type="match status" value="1"/>
</dbReference>
<dbReference type="Pfam" id="PF02021">
    <property type="entry name" value="UPF0102"/>
    <property type="match status" value="1"/>
</dbReference>
<comment type="caution">
    <text evidence="4">The sequence shown here is derived from an EMBL/GenBank/DDBJ whole genome shotgun (WGS) entry which is preliminary data.</text>
</comment>
<dbReference type="NCBIfam" id="NF009154">
    <property type="entry name" value="PRK12497.3-3"/>
    <property type="match status" value="1"/>
</dbReference>
<dbReference type="InterPro" id="IPR011856">
    <property type="entry name" value="tRNA_endonuc-like_dom_sf"/>
</dbReference>
<proteinExistence type="inferred from homology"/>
<evidence type="ECO:0000313" key="4">
    <source>
        <dbReference type="EMBL" id="MBB3152126.1"/>
    </source>
</evidence>
<accession>A0A7W5G9X4</accession>
<protein>
    <recommendedName>
        <fullName evidence="2">UPF0102 protein FHS16_002172</fullName>
    </recommendedName>
</protein>
<gene>
    <name evidence="4" type="ORF">FHS16_002172</name>
</gene>
<evidence type="ECO:0000313" key="5">
    <source>
        <dbReference type="Proteomes" id="UP000518605"/>
    </source>
</evidence>
<name>A0A7W5G9X4_9BACL</name>
<dbReference type="EMBL" id="JACHXW010000005">
    <property type="protein sequence ID" value="MBB3152126.1"/>
    <property type="molecule type" value="Genomic_DNA"/>
</dbReference>
<sequence length="134" mass="15259">MAEEITPVGKQISSDQRKQTGERGEQAAYDYLSKANYTILERNWRCRSGEIDIIAEYDGRLVFVEVRTRTAGGKFGSAAESVDYRKQQKVRNTAQVYLKSMGRLDAAQRFDVIAVSINRRNAEVEDCRHFEGAF</sequence>
<comment type="similarity">
    <text evidence="1 2">Belongs to the UPF0102 family.</text>
</comment>
<dbReference type="NCBIfam" id="NF009150">
    <property type="entry name" value="PRK12497.1-3"/>
    <property type="match status" value="1"/>
</dbReference>
<dbReference type="CDD" id="cd20736">
    <property type="entry name" value="PoNe_Nuclease"/>
    <property type="match status" value="1"/>
</dbReference>
<evidence type="ECO:0000256" key="1">
    <source>
        <dbReference type="ARBA" id="ARBA00006738"/>
    </source>
</evidence>
<dbReference type="InterPro" id="IPR003509">
    <property type="entry name" value="UPF0102_YraN-like"/>
</dbReference>
<dbReference type="GO" id="GO:0003676">
    <property type="term" value="F:nucleic acid binding"/>
    <property type="evidence" value="ECO:0007669"/>
    <property type="project" value="InterPro"/>
</dbReference>
<keyword evidence="4" id="KW-0378">Hydrolase</keyword>
<evidence type="ECO:0000256" key="2">
    <source>
        <dbReference type="HAMAP-Rule" id="MF_00048"/>
    </source>
</evidence>
<reference evidence="4 5" key="1">
    <citation type="submission" date="2020-08" db="EMBL/GenBank/DDBJ databases">
        <title>Genomic Encyclopedia of Type Strains, Phase III (KMG-III): the genomes of soil and plant-associated and newly described type strains.</title>
        <authorList>
            <person name="Whitman W."/>
        </authorList>
    </citation>
    <scope>NUCLEOTIDE SEQUENCE [LARGE SCALE GENOMIC DNA]</scope>
    <source>
        <strain evidence="4 5">CECT 8234</strain>
    </source>
</reference>
<dbReference type="RefSeq" id="WP_183561768.1">
    <property type="nucleotide sequence ID" value="NZ_CBCSLB010000003.1"/>
</dbReference>
<dbReference type="Proteomes" id="UP000518605">
    <property type="component" value="Unassembled WGS sequence"/>
</dbReference>
<dbReference type="GO" id="GO:0004519">
    <property type="term" value="F:endonuclease activity"/>
    <property type="evidence" value="ECO:0007669"/>
    <property type="project" value="UniProtKB-KW"/>
</dbReference>
<feature type="compositionally biased region" description="Basic and acidic residues" evidence="3">
    <location>
        <begin position="15"/>
        <end position="24"/>
    </location>
</feature>
<organism evidence="4 5">
    <name type="scientific">Paenibacillus endophyticus</name>
    <dbReference type="NCBI Taxonomy" id="1294268"/>
    <lineage>
        <taxon>Bacteria</taxon>
        <taxon>Bacillati</taxon>
        <taxon>Bacillota</taxon>
        <taxon>Bacilli</taxon>
        <taxon>Bacillales</taxon>
        <taxon>Paenibacillaceae</taxon>
        <taxon>Paenibacillus</taxon>
    </lineage>
</organism>
<dbReference type="Gene3D" id="3.40.1350.10">
    <property type="match status" value="1"/>
</dbReference>
<keyword evidence="4" id="KW-0255">Endonuclease</keyword>
<keyword evidence="4" id="KW-0540">Nuclease</keyword>
<dbReference type="SUPFAM" id="SSF52980">
    <property type="entry name" value="Restriction endonuclease-like"/>
    <property type="match status" value="1"/>
</dbReference>
<evidence type="ECO:0000256" key="3">
    <source>
        <dbReference type="SAM" id="MobiDB-lite"/>
    </source>
</evidence>
<dbReference type="AlphaFoldDB" id="A0A7W5G9X4"/>
<dbReference type="HAMAP" id="MF_00048">
    <property type="entry name" value="UPF0102"/>
    <property type="match status" value="1"/>
</dbReference>
<dbReference type="PANTHER" id="PTHR34039:SF1">
    <property type="entry name" value="UPF0102 PROTEIN YRAN"/>
    <property type="match status" value="1"/>
</dbReference>
<feature type="region of interest" description="Disordered" evidence="3">
    <location>
        <begin position="1"/>
        <end position="24"/>
    </location>
</feature>